<reference evidence="2" key="1">
    <citation type="submission" date="2021-01" db="EMBL/GenBank/DDBJ databases">
        <title>Chromosome-level genome assembly of a human fungal pathogen reveals clustering of transcriptionally co-regulated genes.</title>
        <authorList>
            <person name="Voorhies M."/>
            <person name="Cohen S."/>
            <person name="Shea T.P."/>
            <person name="Petrus S."/>
            <person name="Munoz J.F."/>
            <person name="Poplawski S."/>
            <person name="Goldman W.E."/>
            <person name="Michael T."/>
            <person name="Cuomo C.A."/>
            <person name="Sil A."/>
            <person name="Beyhan S."/>
        </authorList>
    </citation>
    <scope>NUCLEOTIDE SEQUENCE</scope>
    <source>
        <strain evidence="2">H88</strain>
    </source>
</reference>
<feature type="compositionally biased region" description="Pro residues" evidence="1">
    <location>
        <begin position="41"/>
        <end position="53"/>
    </location>
</feature>
<name>A0A8A1LC39_AJEC8</name>
<dbReference type="VEuPathDB" id="FungiDB:I7I53_09990"/>
<accession>A0A8A1LC39</accession>
<feature type="region of interest" description="Disordered" evidence="1">
    <location>
        <begin position="19"/>
        <end position="62"/>
    </location>
</feature>
<dbReference type="AlphaFoldDB" id="A0A8A1LC39"/>
<dbReference type="Proteomes" id="UP000663419">
    <property type="component" value="Chromosome 1"/>
</dbReference>
<protein>
    <submittedName>
        <fullName evidence="2">Uncharacterized protein</fullName>
    </submittedName>
</protein>
<evidence type="ECO:0000313" key="2">
    <source>
        <dbReference type="EMBL" id="QSS49592.1"/>
    </source>
</evidence>
<organism evidence="2 3">
    <name type="scientific">Ajellomyces capsulatus (strain H88)</name>
    <name type="common">Darling's disease fungus</name>
    <name type="synonym">Histoplasma capsulatum</name>
    <dbReference type="NCBI Taxonomy" id="544711"/>
    <lineage>
        <taxon>Eukaryota</taxon>
        <taxon>Fungi</taxon>
        <taxon>Dikarya</taxon>
        <taxon>Ascomycota</taxon>
        <taxon>Pezizomycotina</taxon>
        <taxon>Eurotiomycetes</taxon>
        <taxon>Eurotiomycetidae</taxon>
        <taxon>Onygenales</taxon>
        <taxon>Ajellomycetaceae</taxon>
        <taxon>Histoplasma</taxon>
    </lineage>
</organism>
<gene>
    <name evidence="2" type="ORF">I7I53_09990</name>
</gene>
<feature type="compositionally biased region" description="Low complexity" evidence="1">
    <location>
        <begin position="28"/>
        <end position="40"/>
    </location>
</feature>
<proteinExistence type="predicted"/>
<sequence>MNLSANKPTTDLRYSAKLLSHWPASRRPQQQHMPQHHTYPPSKPPWSPIPPSGFPFRQSLPI</sequence>
<evidence type="ECO:0000256" key="1">
    <source>
        <dbReference type="SAM" id="MobiDB-lite"/>
    </source>
</evidence>
<dbReference type="EMBL" id="CP069102">
    <property type="protein sequence ID" value="QSS49592.1"/>
    <property type="molecule type" value="Genomic_DNA"/>
</dbReference>
<evidence type="ECO:0000313" key="3">
    <source>
        <dbReference type="Proteomes" id="UP000663419"/>
    </source>
</evidence>